<reference evidence="1" key="1">
    <citation type="journal article" date="2015" name="Nature">
        <title>Complex archaea that bridge the gap between prokaryotes and eukaryotes.</title>
        <authorList>
            <person name="Spang A."/>
            <person name="Saw J.H."/>
            <person name="Jorgensen S.L."/>
            <person name="Zaremba-Niedzwiedzka K."/>
            <person name="Martijn J."/>
            <person name="Lind A.E."/>
            <person name="van Eijk R."/>
            <person name="Schleper C."/>
            <person name="Guy L."/>
            <person name="Ettema T.J."/>
        </authorList>
    </citation>
    <scope>NUCLEOTIDE SEQUENCE</scope>
</reference>
<protein>
    <submittedName>
        <fullName evidence="1">Uncharacterized protein</fullName>
    </submittedName>
</protein>
<sequence>MDELIPMTEKKSPTWRSLKWKVTSVRHVERYNKRRGRQPKLMSRCCPLYWTEYRAVADLGDLIFYISRNHQGDPYVARVDVRTWHMLSGLAEAISNCPPRSLRPRRNVAGPWWVGP</sequence>
<accession>A0A0F8XB46</accession>
<comment type="caution">
    <text evidence="1">The sequence shown here is derived from an EMBL/GenBank/DDBJ whole genome shotgun (WGS) entry which is preliminary data.</text>
</comment>
<proteinExistence type="predicted"/>
<name>A0A0F8XB46_9ZZZZ</name>
<feature type="non-terminal residue" evidence="1">
    <location>
        <position position="116"/>
    </location>
</feature>
<dbReference type="EMBL" id="LAZR01060274">
    <property type="protein sequence ID" value="KKK66033.1"/>
    <property type="molecule type" value="Genomic_DNA"/>
</dbReference>
<dbReference type="AlphaFoldDB" id="A0A0F8XB46"/>
<evidence type="ECO:0000313" key="1">
    <source>
        <dbReference type="EMBL" id="KKK66033.1"/>
    </source>
</evidence>
<organism evidence="1">
    <name type="scientific">marine sediment metagenome</name>
    <dbReference type="NCBI Taxonomy" id="412755"/>
    <lineage>
        <taxon>unclassified sequences</taxon>
        <taxon>metagenomes</taxon>
        <taxon>ecological metagenomes</taxon>
    </lineage>
</organism>
<gene>
    <name evidence="1" type="ORF">LCGC14_2968180</name>
</gene>